<evidence type="ECO:0000259" key="1">
    <source>
        <dbReference type="Pfam" id="PF00646"/>
    </source>
</evidence>
<reference evidence="2" key="1">
    <citation type="submission" date="2023-03" db="EMBL/GenBank/DDBJ databases">
        <title>Massive genome expansion in bonnet fungi (Mycena s.s.) driven by repeated elements and novel gene families across ecological guilds.</title>
        <authorList>
            <consortium name="Lawrence Berkeley National Laboratory"/>
            <person name="Harder C.B."/>
            <person name="Miyauchi S."/>
            <person name="Viragh M."/>
            <person name="Kuo A."/>
            <person name="Thoen E."/>
            <person name="Andreopoulos B."/>
            <person name="Lu D."/>
            <person name="Skrede I."/>
            <person name="Drula E."/>
            <person name="Henrissat B."/>
            <person name="Morin E."/>
            <person name="Kohler A."/>
            <person name="Barry K."/>
            <person name="LaButti K."/>
            <person name="Morin E."/>
            <person name="Salamov A."/>
            <person name="Lipzen A."/>
            <person name="Mereny Z."/>
            <person name="Hegedus B."/>
            <person name="Baldrian P."/>
            <person name="Stursova M."/>
            <person name="Weitz H."/>
            <person name="Taylor A."/>
            <person name="Grigoriev I.V."/>
            <person name="Nagy L.G."/>
            <person name="Martin F."/>
            <person name="Kauserud H."/>
        </authorList>
    </citation>
    <scope>NUCLEOTIDE SEQUENCE</scope>
    <source>
        <strain evidence="2">CBHHK182m</strain>
    </source>
</reference>
<accession>A0AAD7N4J4</accession>
<evidence type="ECO:0000313" key="2">
    <source>
        <dbReference type="EMBL" id="KAJ7745278.1"/>
    </source>
</evidence>
<feature type="domain" description="F-box" evidence="1">
    <location>
        <begin position="4"/>
        <end position="44"/>
    </location>
</feature>
<proteinExistence type="predicted"/>
<dbReference type="Proteomes" id="UP001215598">
    <property type="component" value="Unassembled WGS sequence"/>
</dbReference>
<dbReference type="Gene3D" id="1.20.1280.50">
    <property type="match status" value="1"/>
</dbReference>
<keyword evidence="3" id="KW-1185">Reference proteome</keyword>
<dbReference type="EMBL" id="JARKIB010000083">
    <property type="protein sequence ID" value="KAJ7745278.1"/>
    <property type="molecule type" value="Genomic_DNA"/>
</dbReference>
<dbReference type="InterPro" id="IPR036047">
    <property type="entry name" value="F-box-like_dom_sf"/>
</dbReference>
<protein>
    <recommendedName>
        <fullName evidence="1">F-box domain-containing protein</fullName>
    </recommendedName>
</protein>
<name>A0AAD7N4J4_9AGAR</name>
<evidence type="ECO:0000313" key="3">
    <source>
        <dbReference type="Proteomes" id="UP001215598"/>
    </source>
</evidence>
<dbReference type="InterPro" id="IPR001810">
    <property type="entry name" value="F-box_dom"/>
</dbReference>
<dbReference type="AlphaFoldDB" id="A0AAD7N4J4"/>
<dbReference type="SUPFAM" id="SSF81383">
    <property type="entry name" value="F-box domain"/>
    <property type="match status" value="1"/>
</dbReference>
<dbReference type="Pfam" id="PF00646">
    <property type="entry name" value="F-box"/>
    <property type="match status" value="1"/>
</dbReference>
<gene>
    <name evidence="2" type="ORF">B0H16DRAFT_1558343</name>
</gene>
<organism evidence="2 3">
    <name type="scientific">Mycena metata</name>
    <dbReference type="NCBI Taxonomy" id="1033252"/>
    <lineage>
        <taxon>Eukaryota</taxon>
        <taxon>Fungi</taxon>
        <taxon>Dikarya</taxon>
        <taxon>Basidiomycota</taxon>
        <taxon>Agaricomycotina</taxon>
        <taxon>Agaricomycetes</taxon>
        <taxon>Agaricomycetidae</taxon>
        <taxon>Agaricales</taxon>
        <taxon>Marasmiineae</taxon>
        <taxon>Mycenaceae</taxon>
        <taxon>Mycena</taxon>
    </lineage>
</organism>
<sequence length="476" mass="52343">MRCLLDLNYDVLLRIFTHLDTASVLRSAQVNSVCNRLAYSKHVWLAIVLDLGSRHLLALPPRDTLLSLSSTHLINEVKRLVFGPRTWAANSSSPPTLQRSVRLSAPSSGRSFSEATLLSGDKHLLIKCGSGYEIWDIAHSRRIWARDDVLASQIGVQVVRDGTEILIIICTGQEPIWTTNLAQLDCKLVVSVSLLDLRTNSEKQLPPLHLPRTCPAFSDPVFADDIWAANVKWVVEGSRGCRGVLLVNWRKATFVLLHHPIQLVHKKLLRGHLLALTRANALSALVLYSPPSFNSHWQSLDSTVLAAAAQAAIPINPIAILQRVEYPLMPLRTPLLSIHECPLNRGSYLVSTHVAGIRSEEFRGHLPHAALLRYRLTLSKSESAPPIWEHVSSAGTLNSVLVDAFTYAGYGMSFPAHARESTPRVVCRQECTGEGTSTVPLPAEIQTATAGCVSLSPHTGALTVCSPRSVDVYYYE</sequence>
<comment type="caution">
    <text evidence="2">The sequence shown here is derived from an EMBL/GenBank/DDBJ whole genome shotgun (WGS) entry which is preliminary data.</text>
</comment>